<dbReference type="PROSITE" id="PS01225">
    <property type="entry name" value="CTCK_2"/>
    <property type="match status" value="1"/>
</dbReference>
<dbReference type="Pfam" id="PF00093">
    <property type="entry name" value="VWC"/>
    <property type="match status" value="1"/>
</dbReference>
<evidence type="ECO:0000256" key="2">
    <source>
        <dbReference type="ARBA" id="ARBA00008125"/>
    </source>
</evidence>
<dbReference type="InterPro" id="IPR050941">
    <property type="entry name" value="CCN"/>
</dbReference>
<dbReference type="PROSITE" id="PS50184">
    <property type="entry name" value="VWFC_2"/>
    <property type="match status" value="1"/>
</dbReference>
<sequence length="392" mass="42821">MMCSHSGSRRFLSVLLLLSGAAVVLQAERSCPAVCSCPSTPPACPPLVSWVADACGCCKVCAAQFNQECDDDWPCDHIKGLHCHLGAPGARALRGLCRADPQGLPCEYNGRIYQHGEDFRPSCTNQCSCMSGMVWCVPFCPQLGAVPNCARPRLATSPEGCCQEWVCDDDNSIPDEQAGPAAHSDPPILPHFPPNHISTWFLPPPPRNHHQAGAQLSFKEVLTTPREEVLPGAAVDPTCFPVTTNWTECSSTCGMGVSSRETNDNLVCRLVRETRLCEIRSCDAQPPPAGKRGRKCQRTVRPPAAVSLTFAGCSTEQRYRPRYCGACSAGRCCTPSLSHTVRMRFRCPDGETLSRDVMWIQRCRCQRKSCSAGPEPWGHPVSLHNDIHTFQV</sequence>
<dbReference type="InterPro" id="IPR036383">
    <property type="entry name" value="TSP1_rpt_sf"/>
</dbReference>
<comment type="similarity">
    <text evidence="2">Belongs to the CCN family.</text>
</comment>
<evidence type="ECO:0000313" key="11">
    <source>
        <dbReference type="Ensembl" id="ENSGMOP00000041776.1"/>
    </source>
</evidence>
<protein>
    <submittedName>
        <fullName evidence="11">Cellular communication network factor 1, like 2</fullName>
    </submittedName>
</protein>
<dbReference type="PANTHER" id="PTHR11348:SF33">
    <property type="entry name" value="CELLULAR COMMUNICATION NETWORK FACTOR 1, LIKE 1 PRECURSOR-RELATED"/>
    <property type="match status" value="1"/>
</dbReference>
<dbReference type="OMA" id="EDFQPNC"/>
<keyword evidence="5" id="KW-1015">Disulfide bond</keyword>
<dbReference type="Proteomes" id="UP000694546">
    <property type="component" value="Chromosome 6"/>
</dbReference>
<dbReference type="SUPFAM" id="SSF57184">
    <property type="entry name" value="Growth factor receptor domain"/>
    <property type="match status" value="1"/>
</dbReference>
<feature type="domain" description="VWFC" evidence="9">
    <location>
        <begin position="104"/>
        <end position="168"/>
    </location>
</feature>
<comment type="subcellular location">
    <subcellularLocation>
        <location evidence="1">Secreted</location>
    </subcellularLocation>
</comment>
<dbReference type="AlphaFoldDB" id="A0A8C5B688"/>
<evidence type="ECO:0000256" key="3">
    <source>
        <dbReference type="ARBA" id="ARBA00022525"/>
    </source>
</evidence>
<dbReference type="SMART" id="SM00121">
    <property type="entry name" value="IB"/>
    <property type="match status" value="1"/>
</dbReference>
<dbReference type="Pfam" id="PF00219">
    <property type="entry name" value="IGFBP"/>
    <property type="match status" value="1"/>
</dbReference>
<evidence type="ECO:0000259" key="8">
    <source>
        <dbReference type="PROSITE" id="PS01225"/>
    </source>
</evidence>
<dbReference type="Pfam" id="PF00007">
    <property type="entry name" value="Cys_knot"/>
    <property type="match status" value="1"/>
</dbReference>
<dbReference type="GO" id="GO:0030335">
    <property type="term" value="P:positive regulation of cell migration"/>
    <property type="evidence" value="ECO:0007669"/>
    <property type="project" value="TreeGrafter"/>
</dbReference>
<organism evidence="11 12">
    <name type="scientific">Gadus morhua</name>
    <name type="common">Atlantic cod</name>
    <dbReference type="NCBI Taxonomy" id="8049"/>
    <lineage>
        <taxon>Eukaryota</taxon>
        <taxon>Metazoa</taxon>
        <taxon>Chordata</taxon>
        <taxon>Craniata</taxon>
        <taxon>Vertebrata</taxon>
        <taxon>Euteleostomi</taxon>
        <taxon>Actinopterygii</taxon>
        <taxon>Neopterygii</taxon>
        <taxon>Teleostei</taxon>
        <taxon>Neoteleostei</taxon>
        <taxon>Acanthomorphata</taxon>
        <taxon>Zeiogadaria</taxon>
        <taxon>Gadariae</taxon>
        <taxon>Gadiformes</taxon>
        <taxon>Gadoidei</taxon>
        <taxon>Gadidae</taxon>
        <taxon>Gadus</taxon>
    </lineage>
</organism>
<reference evidence="11" key="2">
    <citation type="submission" date="2025-09" db="UniProtKB">
        <authorList>
            <consortium name="Ensembl"/>
        </authorList>
    </citation>
    <scope>IDENTIFICATION</scope>
</reference>
<dbReference type="PANTHER" id="PTHR11348">
    <property type="entry name" value="CONNECTIVE TISSUE GROWTH FACTOR-RELATED"/>
    <property type="match status" value="1"/>
</dbReference>
<dbReference type="SUPFAM" id="SSF82895">
    <property type="entry name" value="TSP-1 type 1 repeat"/>
    <property type="match status" value="1"/>
</dbReference>
<dbReference type="InterPro" id="IPR000884">
    <property type="entry name" value="TSP1_rpt"/>
</dbReference>
<dbReference type="GO" id="GO:0005178">
    <property type="term" value="F:integrin binding"/>
    <property type="evidence" value="ECO:0007669"/>
    <property type="project" value="TreeGrafter"/>
</dbReference>
<dbReference type="GO" id="GO:0005615">
    <property type="term" value="C:extracellular space"/>
    <property type="evidence" value="ECO:0007669"/>
    <property type="project" value="TreeGrafter"/>
</dbReference>
<reference evidence="11" key="1">
    <citation type="submission" date="2025-08" db="UniProtKB">
        <authorList>
            <consortium name="Ensembl"/>
        </authorList>
    </citation>
    <scope>IDENTIFICATION</scope>
</reference>
<keyword evidence="3" id="KW-0964">Secreted</keyword>
<evidence type="ECO:0000313" key="12">
    <source>
        <dbReference type="Proteomes" id="UP000694546"/>
    </source>
</evidence>
<dbReference type="PROSITE" id="PS51323">
    <property type="entry name" value="IGFBP_N_2"/>
    <property type="match status" value="1"/>
</dbReference>
<feature type="signal peptide" evidence="7">
    <location>
        <begin position="1"/>
        <end position="27"/>
    </location>
</feature>
<dbReference type="Ensembl" id="ENSGMOT00000074053.1">
    <property type="protein sequence ID" value="ENSGMOP00000041776.1"/>
    <property type="gene ID" value="ENSGMOG00000029328.1"/>
</dbReference>
<dbReference type="SMART" id="SM00041">
    <property type="entry name" value="CT"/>
    <property type="match status" value="1"/>
</dbReference>
<comment type="caution">
    <text evidence="6">Lacks conserved residue(s) required for the propagation of feature annotation.</text>
</comment>
<name>A0A8C5B688_GADMO</name>
<keyword evidence="4 7" id="KW-0732">Signal</keyword>
<feature type="domain" description="CTCK" evidence="8">
    <location>
        <begin position="296"/>
        <end position="371"/>
    </location>
</feature>
<evidence type="ECO:0000256" key="6">
    <source>
        <dbReference type="PROSITE-ProRule" id="PRU00039"/>
    </source>
</evidence>
<evidence type="ECO:0000256" key="5">
    <source>
        <dbReference type="ARBA" id="ARBA00023157"/>
    </source>
</evidence>
<feature type="domain" description="IGFBP N-terminal" evidence="10">
    <location>
        <begin position="27"/>
        <end position="100"/>
    </location>
</feature>
<keyword evidence="12" id="KW-1185">Reference proteome</keyword>
<dbReference type="InterPro" id="IPR000867">
    <property type="entry name" value="IGFBP-like"/>
</dbReference>
<evidence type="ECO:0000256" key="1">
    <source>
        <dbReference type="ARBA" id="ARBA00004613"/>
    </source>
</evidence>
<evidence type="ECO:0000256" key="7">
    <source>
        <dbReference type="SAM" id="SignalP"/>
    </source>
</evidence>
<dbReference type="Pfam" id="PF19035">
    <property type="entry name" value="TSP1_CCN"/>
    <property type="match status" value="1"/>
</dbReference>
<dbReference type="PROSITE" id="PS50092">
    <property type="entry name" value="TSP1"/>
    <property type="match status" value="1"/>
</dbReference>
<dbReference type="GO" id="GO:0007155">
    <property type="term" value="P:cell adhesion"/>
    <property type="evidence" value="ECO:0007669"/>
    <property type="project" value="TreeGrafter"/>
</dbReference>
<dbReference type="Gene3D" id="2.10.70.10">
    <property type="entry name" value="Complement Module, domain 1"/>
    <property type="match status" value="1"/>
</dbReference>
<gene>
    <name evidence="11" type="primary">ccn1l2</name>
</gene>
<dbReference type="InterPro" id="IPR009030">
    <property type="entry name" value="Growth_fac_rcpt_cys_sf"/>
</dbReference>
<dbReference type="PROSITE" id="PS01185">
    <property type="entry name" value="CTCK_1"/>
    <property type="match status" value="1"/>
</dbReference>
<dbReference type="InterPro" id="IPR006208">
    <property type="entry name" value="Glyco_hormone_CN"/>
</dbReference>
<dbReference type="InterPro" id="IPR001007">
    <property type="entry name" value="VWF_dom"/>
</dbReference>
<accession>A0A8C5B688</accession>
<dbReference type="InterPro" id="IPR043973">
    <property type="entry name" value="TSP1_CCN"/>
</dbReference>
<proteinExistence type="inferred from homology"/>
<dbReference type="SMART" id="SM00209">
    <property type="entry name" value="TSP1"/>
    <property type="match status" value="1"/>
</dbReference>
<dbReference type="OrthoDB" id="365605at2759"/>
<dbReference type="GO" id="GO:0008201">
    <property type="term" value="F:heparin binding"/>
    <property type="evidence" value="ECO:0007669"/>
    <property type="project" value="TreeGrafter"/>
</dbReference>
<dbReference type="InterPro" id="IPR006207">
    <property type="entry name" value="Cys_knot_C"/>
</dbReference>
<dbReference type="GO" id="GO:0031012">
    <property type="term" value="C:extracellular matrix"/>
    <property type="evidence" value="ECO:0007669"/>
    <property type="project" value="TreeGrafter"/>
</dbReference>
<evidence type="ECO:0000259" key="10">
    <source>
        <dbReference type="PROSITE" id="PS51323"/>
    </source>
</evidence>
<dbReference type="PROSITE" id="PS01208">
    <property type="entry name" value="VWFC_1"/>
    <property type="match status" value="1"/>
</dbReference>
<dbReference type="SMART" id="SM00214">
    <property type="entry name" value="VWC"/>
    <property type="match status" value="1"/>
</dbReference>
<evidence type="ECO:0000259" key="9">
    <source>
        <dbReference type="PROSITE" id="PS50184"/>
    </source>
</evidence>
<dbReference type="SUPFAM" id="SSF57603">
    <property type="entry name" value="FnI-like domain"/>
    <property type="match status" value="1"/>
</dbReference>
<dbReference type="GO" id="GO:0007165">
    <property type="term" value="P:signal transduction"/>
    <property type="evidence" value="ECO:0007669"/>
    <property type="project" value="InterPro"/>
</dbReference>
<feature type="chain" id="PRO_5034436447" evidence="7">
    <location>
        <begin position="28"/>
        <end position="392"/>
    </location>
</feature>
<evidence type="ECO:0000256" key="4">
    <source>
        <dbReference type="ARBA" id="ARBA00022729"/>
    </source>
</evidence>
<dbReference type="GeneTree" id="ENSGT00940000155151"/>
<dbReference type="GO" id="GO:0045597">
    <property type="term" value="P:positive regulation of cell differentiation"/>
    <property type="evidence" value="ECO:0007669"/>
    <property type="project" value="TreeGrafter"/>
</dbReference>